<gene>
    <name evidence="1" type="ORF">WA1_48085</name>
</gene>
<sequence length="75" mass="8432">MMRYYKSGGSTDFVEVETSQEFKQGDIVEAAIANKKNVEVTYKLPNSISLTQKEHKKANFLSVVRNSLCNLAAPY</sequence>
<keyword evidence="2" id="KW-1185">Reference proteome</keyword>
<organism evidence="1 2">
    <name type="scientific">Scytonema hofmannii PCC 7110</name>
    <dbReference type="NCBI Taxonomy" id="128403"/>
    <lineage>
        <taxon>Bacteria</taxon>
        <taxon>Bacillati</taxon>
        <taxon>Cyanobacteriota</taxon>
        <taxon>Cyanophyceae</taxon>
        <taxon>Nostocales</taxon>
        <taxon>Scytonemataceae</taxon>
        <taxon>Scytonema</taxon>
    </lineage>
</organism>
<dbReference type="AlphaFoldDB" id="A0A139WYB4"/>
<dbReference type="RefSeq" id="WP_066613319.1">
    <property type="nucleotide sequence ID" value="NZ_KQ976354.1"/>
</dbReference>
<dbReference type="Proteomes" id="UP000076925">
    <property type="component" value="Unassembled WGS sequence"/>
</dbReference>
<reference evidence="1 2" key="1">
    <citation type="journal article" date="2013" name="Genome Biol. Evol.">
        <title>Genomes of Stigonematalean cyanobacteria (subsection V) and the evolution of oxygenic photosynthesis from prokaryotes to plastids.</title>
        <authorList>
            <person name="Dagan T."/>
            <person name="Roettger M."/>
            <person name="Stucken K."/>
            <person name="Landan G."/>
            <person name="Koch R."/>
            <person name="Major P."/>
            <person name="Gould S.B."/>
            <person name="Goremykin V.V."/>
            <person name="Rippka R."/>
            <person name="Tandeau de Marsac N."/>
            <person name="Gugger M."/>
            <person name="Lockhart P.J."/>
            <person name="Allen J.F."/>
            <person name="Brune I."/>
            <person name="Maus I."/>
            <person name="Puhler A."/>
            <person name="Martin W.F."/>
        </authorList>
    </citation>
    <scope>NUCLEOTIDE SEQUENCE [LARGE SCALE GENOMIC DNA]</scope>
    <source>
        <strain evidence="1 2">PCC 7110</strain>
    </source>
</reference>
<dbReference type="EMBL" id="ANNX02000047">
    <property type="protein sequence ID" value="KYC37372.1"/>
    <property type="molecule type" value="Genomic_DNA"/>
</dbReference>
<protein>
    <submittedName>
        <fullName evidence="1">Uncharacterized protein</fullName>
    </submittedName>
</protein>
<evidence type="ECO:0000313" key="2">
    <source>
        <dbReference type="Proteomes" id="UP000076925"/>
    </source>
</evidence>
<proteinExistence type="predicted"/>
<accession>A0A139WYB4</accession>
<comment type="caution">
    <text evidence="1">The sequence shown here is derived from an EMBL/GenBank/DDBJ whole genome shotgun (WGS) entry which is preliminary data.</text>
</comment>
<name>A0A139WYB4_9CYAN</name>
<evidence type="ECO:0000313" key="1">
    <source>
        <dbReference type="EMBL" id="KYC37372.1"/>
    </source>
</evidence>
<dbReference type="STRING" id="128403.WA1_48085"/>